<dbReference type="EMBL" id="JBFOLJ010000006">
    <property type="protein sequence ID" value="KAL2529448.1"/>
    <property type="molecule type" value="Genomic_DNA"/>
</dbReference>
<evidence type="ECO:0000313" key="3">
    <source>
        <dbReference type="Proteomes" id="UP001604277"/>
    </source>
</evidence>
<dbReference type="AlphaFoldDB" id="A0ABD1UXM0"/>
<gene>
    <name evidence="2" type="ORF">Fot_22049</name>
</gene>
<feature type="region of interest" description="Disordered" evidence="1">
    <location>
        <begin position="88"/>
        <end position="111"/>
    </location>
</feature>
<evidence type="ECO:0000313" key="2">
    <source>
        <dbReference type="EMBL" id="KAL2529448.1"/>
    </source>
</evidence>
<accession>A0ABD1UXM0</accession>
<organism evidence="2 3">
    <name type="scientific">Forsythia ovata</name>
    <dbReference type="NCBI Taxonomy" id="205694"/>
    <lineage>
        <taxon>Eukaryota</taxon>
        <taxon>Viridiplantae</taxon>
        <taxon>Streptophyta</taxon>
        <taxon>Embryophyta</taxon>
        <taxon>Tracheophyta</taxon>
        <taxon>Spermatophyta</taxon>
        <taxon>Magnoliopsida</taxon>
        <taxon>eudicotyledons</taxon>
        <taxon>Gunneridae</taxon>
        <taxon>Pentapetalae</taxon>
        <taxon>asterids</taxon>
        <taxon>lamiids</taxon>
        <taxon>Lamiales</taxon>
        <taxon>Oleaceae</taxon>
        <taxon>Forsythieae</taxon>
        <taxon>Forsythia</taxon>
    </lineage>
</organism>
<name>A0ABD1UXM0_9LAMI</name>
<dbReference type="Proteomes" id="UP001604277">
    <property type="component" value="Unassembled WGS sequence"/>
</dbReference>
<keyword evidence="3" id="KW-1185">Reference proteome</keyword>
<proteinExistence type="predicted"/>
<protein>
    <submittedName>
        <fullName evidence="2">Uncharacterized protein</fullName>
    </submittedName>
</protein>
<reference evidence="3" key="1">
    <citation type="submission" date="2024-07" db="EMBL/GenBank/DDBJ databases">
        <title>Two chromosome-level genome assemblies of Korean endemic species Abeliophyllum distichum and Forsythia ovata (Oleaceae).</title>
        <authorList>
            <person name="Jang H."/>
        </authorList>
    </citation>
    <scope>NUCLEOTIDE SEQUENCE [LARGE SCALE GENOMIC DNA]</scope>
</reference>
<evidence type="ECO:0000256" key="1">
    <source>
        <dbReference type="SAM" id="MobiDB-lite"/>
    </source>
</evidence>
<sequence length="170" mass="19097">MEFFYQMYRISLLVGLVRIKICEDLKGMVNAIGGSKVVEVYLVSTTSTFSLPWDSPTMKGMSSIIITEILESDTIREPRSETVIQPERTEELRHEGEGERQTDVGEDIRPDEVLIKSDYEMDEENGPQAEPTVDNNVNIDISFGDLYEGSGCNSDTDYGDLDVLDNLNSE</sequence>
<comment type="caution">
    <text evidence="2">The sequence shown here is derived from an EMBL/GenBank/DDBJ whole genome shotgun (WGS) entry which is preliminary data.</text>
</comment>